<dbReference type="AlphaFoldDB" id="A0A660CMZ2"/>
<dbReference type="InterPro" id="IPR023401">
    <property type="entry name" value="ODC_N"/>
</dbReference>
<dbReference type="GO" id="GO:0016639">
    <property type="term" value="F:oxidoreductase activity, acting on the CH-NH2 group of donors, NAD or NADP as acceptor"/>
    <property type="evidence" value="ECO:0007669"/>
    <property type="project" value="InterPro"/>
</dbReference>
<evidence type="ECO:0000313" key="1">
    <source>
        <dbReference type="EMBL" id="TWH22621.1"/>
    </source>
</evidence>
<dbReference type="PANTHER" id="PTHR13812">
    <property type="entry name" value="KETIMINE REDUCTASE MU-CRYSTALLIN"/>
    <property type="match status" value="1"/>
</dbReference>
<dbReference type="Proteomes" id="UP000317303">
    <property type="component" value="Unassembled WGS sequence"/>
</dbReference>
<dbReference type="InterPro" id="IPR003462">
    <property type="entry name" value="ODC_Mu_crystall"/>
</dbReference>
<name>A0A660CMZ2_9PSEU</name>
<dbReference type="PIRSF" id="PIRSF001439">
    <property type="entry name" value="CryM"/>
    <property type="match status" value="1"/>
</dbReference>
<dbReference type="SUPFAM" id="SSF51735">
    <property type="entry name" value="NAD(P)-binding Rossmann-fold domains"/>
    <property type="match status" value="1"/>
</dbReference>
<dbReference type="GO" id="GO:0019290">
    <property type="term" value="P:siderophore biosynthetic process"/>
    <property type="evidence" value="ECO:0007669"/>
    <property type="project" value="InterPro"/>
</dbReference>
<dbReference type="EMBL" id="VLJV01000001">
    <property type="protein sequence ID" value="TWH22621.1"/>
    <property type="molecule type" value="Genomic_DNA"/>
</dbReference>
<sequence>MSTPHPPAGLRVIGAAEVAAQIDGNREGALAAVRRAYLAHASGATANPHSSFLRFPDRPSDRIIALPAFLDDTAGTDDPAGTEDGGRWSGIKWIASYPGNVEHGFPRASATMVLNDYETGYPYAVLEASIISATRTAASAVLGAEALLGGRRARRVGFVGTGLISDHVRMFLRDLDWEVDEFVLFDTVPANAERFAATLAADGPKGAVSVADDVAGAFAGCDLVVVATVAGTPHLTDPALLADAPVVLHISLRDLAPELILQATNVTDDVDHAVREQTSLHLAEQQVGHREFVHGTIADVVRGELVREPGRAAIFSPFGLGVLDLAVGGWVHDQVAAAGGGHLVPDFFPI</sequence>
<dbReference type="PANTHER" id="PTHR13812:SF19">
    <property type="entry name" value="KETIMINE REDUCTASE MU-CRYSTALLIN"/>
    <property type="match status" value="1"/>
</dbReference>
<gene>
    <name evidence="1" type="ORF">JD82_04510</name>
</gene>
<dbReference type="InterPro" id="IPR023866">
    <property type="entry name" value="SbnB"/>
</dbReference>
<dbReference type="OrthoDB" id="3396397at2"/>
<dbReference type="RefSeq" id="WP_030534133.1">
    <property type="nucleotide sequence ID" value="NZ_JOIJ01000024.1"/>
</dbReference>
<dbReference type="InterPro" id="IPR036291">
    <property type="entry name" value="NAD(P)-bd_dom_sf"/>
</dbReference>
<comment type="caution">
    <text evidence="1">The sequence shown here is derived from an EMBL/GenBank/DDBJ whole genome shotgun (WGS) entry which is preliminary data.</text>
</comment>
<organism evidence="1 2">
    <name type="scientific">Prauserella rugosa</name>
    <dbReference type="NCBI Taxonomy" id="43354"/>
    <lineage>
        <taxon>Bacteria</taxon>
        <taxon>Bacillati</taxon>
        <taxon>Actinomycetota</taxon>
        <taxon>Actinomycetes</taxon>
        <taxon>Pseudonocardiales</taxon>
        <taxon>Pseudonocardiaceae</taxon>
        <taxon>Prauserella</taxon>
    </lineage>
</organism>
<dbReference type="GO" id="GO:0005737">
    <property type="term" value="C:cytoplasm"/>
    <property type="evidence" value="ECO:0007669"/>
    <property type="project" value="TreeGrafter"/>
</dbReference>
<dbReference type="NCBIfam" id="TIGR03944">
    <property type="entry name" value="dehyd_SbnB_fam"/>
    <property type="match status" value="1"/>
</dbReference>
<protein>
    <submittedName>
        <fullName evidence="1">Ornithine cyclodeaminase</fullName>
    </submittedName>
</protein>
<dbReference type="Pfam" id="PF02423">
    <property type="entry name" value="OCD_Mu_crystall"/>
    <property type="match status" value="1"/>
</dbReference>
<dbReference type="Gene3D" id="3.30.1780.10">
    <property type="entry name" value="ornithine cyclodeaminase, domain 1"/>
    <property type="match status" value="1"/>
</dbReference>
<proteinExistence type="predicted"/>
<dbReference type="Gene3D" id="3.40.50.720">
    <property type="entry name" value="NAD(P)-binding Rossmann-like Domain"/>
    <property type="match status" value="1"/>
</dbReference>
<reference evidence="1 2" key="1">
    <citation type="submission" date="2019-07" db="EMBL/GenBank/DDBJ databases">
        <title>R&amp;d 2014.</title>
        <authorList>
            <person name="Klenk H.-P."/>
        </authorList>
    </citation>
    <scope>NUCLEOTIDE SEQUENCE [LARGE SCALE GENOMIC DNA]</scope>
    <source>
        <strain evidence="1 2">DSM 43194</strain>
    </source>
</reference>
<evidence type="ECO:0000313" key="2">
    <source>
        <dbReference type="Proteomes" id="UP000317303"/>
    </source>
</evidence>
<keyword evidence="2" id="KW-1185">Reference proteome</keyword>
<accession>A0A660CMZ2</accession>